<evidence type="ECO:0000313" key="1">
    <source>
        <dbReference type="EMBL" id="GBN35403.1"/>
    </source>
</evidence>
<reference evidence="1 2" key="1">
    <citation type="journal article" date="2019" name="Sci. Rep.">
        <title>Orb-weaving spider Araneus ventricosus genome elucidates the spidroin gene catalogue.</title>
        <authorList>
            <person name="Kono N."/>
            <person name="Nakamura H."/>
            <person name="Ohtoshi R."/>
            <person name="Moran D.A.P."/>
            <person name="Shinohara A."/>
            <person name="Yoshida Y."/>
            <person name="Fujiwara M."/>
            <person name="Mori M."/>
            <person name="Tomita M."/>
            <person name="Arakawa K."/>
        </authorList>
    </citation>
    <scope>NUCLEOTIDE SEQUENCE [LARGE SCALE GENOMIC DNA]</scope>
</reference>
<organism evidence="1 2">
    <name type="scientific">Araneus ventricosus</name>
    <name type="common">Orbweaver spider</name>
    <name type="synonym">Epeira ventricosa</name>
    <dbReference type="NCBI Taxonomy" id="182803"/>
    <lineage>
        <taxon>Eukaryota</taxon>
        <taxon>Metazoa</taxon>
        <taxon>Ecdysozoa</taxon>
        <taxon>Arthropoda</taxon>
        <taxon>Chelicerata</taxon>
        <taxon>Arachnida</taxon>
        <taxon>Araneae</taxon>
        <taxon>Araneomorphae</taxon>
        <taxon>Entelegynae</taxon>
        <taxon>Araneoidea</taxon>
        <taxon>Araneidae</taxon>
        <taxon>Araneus</taxon>
    </lineage>
</organism>
<sequence length="120" mass="13521">MCVKKVPPQRSGQYPQLGPNFLFFLAPRSISDSQTIAAKLIHPRQYGCTCSQYPPITDQQPVTKNQMRRRVGNDNAMYRVCEQYTVDLQWNRVSNLEPSSPKAETLLLGHSGPKLALTSD</sequence>
<dbReference type="EMBL" id="BGPR01008692">
    <property type="protein sequence ID" value="GBN35403.1"/>
    <property type="molecule type" value="Genomic_DNA"/>
</dbReference>
<protein>
    <submittedName>
        <fullName evidence="1">Uncharacterized protein</fullName>
    </submittedName>
</protein>
<name>A0A4Y2N8Z7_ARAVE</name>
<dbReference type="AlphaFoldDB" id="A0A4Y2N8Z7"/>
<dbReference type="Proteomes" id="UP000499080">
    <property type="component" value="Unassembled WGS sequence"/>
</dbReference>
<proteinExistence type="predicted"/>
<keyword evidence="2" id="KW-1185">Reference proteome</keyword>
<accession>A0A4Y2N8Z7</accession>
<evidence type="ECO:0000313" key="2">
    <source>
        <dbReference type="Proteomes" id="UP000499080"/>
    </source>
</evidence>
<comment type="caution">
    <text evidence="1">The sequence shown here is derived from an EMBL/GenBank/DDBJ whole genome shotgun (WGS) entry which is preliminary data.</text>
</comment>
<gene>
    <name evidence="1" type="ORF">AVEN_35408_1</name>
</gene>